<dbReference type="InterPro" id="IPR001650">
    <property type="entry name" value="Helicase_C-like"/>
</dbReference>
<evidence type="ECO:0000256" key="3">
    <source>
        <dbReference type="ARBA" id="ARBA00022806"/>
    </source>
</evidence>
<feature type="region of interest" description="Disordered" evidence="7">
    <location>
        <begin position="369"/>
        <end position="452"/>
    </location>
</feature>
<dbReference type="PROSITE" id="PS51194">
    <property type="entry name" value="HELICASE_CTER"/>
    <property type="match status" value="1"/>
</dbReference>
<proteinExistence type="inferred from homology"/>
<dbReference type="PROSITE" id="PS51192">
    <property type="entry name" value="HELICASE_ATP_BIND_1"/>
    <property type="match status" value="1"/>
</dbReference>
<dbReference type="InterPro" id="IPR027417">
    <property type="entry name" value="P-loop_NTPase"/>
</dbReference>
<dbReference type="InterPro" id="IPR044742">
    <property type="entry name" value="DEAD/DEAH_RhlB"/>
</dbReference>
<keyword evidence="3 11" id="KW-0347">Helicase</keyword>
<keyword evidence="12" id="KW-1185">Reference proteome</keyword>
<dbReference type="CDD" id="cd18787">
    <property type="entry name" value="SF2_C_DEAD"/>
    <property type="match status" value="1"/>
</dbReference>
<dbReference type="AlphaFoldDB" id="A0A4R1B0D1"/>
<evidence type="ECO:0000256" key="7">
    <source>
        <dbReference type="SAM" id="MobiDB-lite"/>
    </source>
</evidence>
<feature type="domain" description="Helicase ATP-binding" evidence="8">
    <location>
        <begin position="33"/>
        <end position="204"/>
    </location>
</feature>
<dbReference type="SUPFAM" id="SSF52540">
    <property type="entry name" value="P-loop containing nucleoside triphosphate hydrolases"/>
    <property type="match status" value="1"/>
</dbReference>
<evidence type="ECO:0000256" key="2">
    <source>
        <dbReference type="ARBA" id="ARBA00022801"/>
    </source>
</evidence>
<keyword evidence="2" id="KW-0378">Hydrolase</keyword>
<evidence type="ECO:0000313" key="11">
    <source>
        <dbReference type="EMBL" id="TCJ03439.1"/>
    </source>
</evidence>
<gene>
    <name evidence="11" type="ORF">E0Y62_14405</name>
</gene>
<dbReference type="GO" id="GO:0005524">
    <property type="term" value="F:ATP binding"/>
    <property type="evidence" value="ECO:0007669"/>
    <property type="project" value="UniProtKB-KW"/>
</dbReference>
<feature type="compositionally biased region" description="Low complexity" evidence="7">
    <location>
        <begin position="427"/>
        <end position="437"/>
    </location>
</feature>
<dbReference type="RefSeq" id="WP_057762944.1">
    <property type="nucleotide sequence ID" value="NZ_LMBX01000006.1"/>
</dbReference>
<dbReference type="PROSITE" id="PS51195">
    <property type="entry name" value="Q_MOTIF"/>
    <property type="match status" value="1"/>
</dbReference>
<dbReference type="InterPro" id="IPR011545">
    <property type="entry name" value="DEAD/DEAH_box_helicase_dom"/>
</dbReference>
<evidence type="ECO:0000259" key="8">
    <source>
        <dbReference type="PROSITE" id="PS51192"/>
    </source>
</evidence>
<dbReference type="SMART" id="SM00490">
    <property type="entry name" value="HELICc"/>
    <property type="match status" value="1"/>
</dbReference>
<evidence type="ECO:0000256" key="4">
    <source>
        <dbReference type="ARBA" id="ARBA00022840"/>
    </source>
</evidence>
<dbReference type="InterPro" id="IPR050079">
    <property type="entry name" value="DEAD_box_RNA_helicase"/>
</dbReference>
<dbReference type="GO" id="GO:0003724">
    <property type="term" value="F:RNA helicase activity"/>
    <property type="evidence" value="ECO:0007669"/>
    <property type="project" value="InterPro"/>
</dbReference>
<dbReference type="EMBL" id="SJTH01000017">
    <property type="protein sequence ID" value="TCJ03439.1"/>
    <property type="molecule type" value="Genomic_DNA"/>
</dbReference>
<dbReference type="OrthoDB" id="9805696at2"/>
<feature type="compositionally biased region" description="Basic and acidic residues" evidence="7">
    <location>
        <begin position="371"/>
        <end position="382"/>
    </location>
</feature>
<evidence type="ECO:0000256" key="1">
    <source>
        <dbReference type="ARBA" id="ARBA00022741"/>
    </source>
</evidence>
<dbReference type="SMART" id="SM00487">
    <property type="entry name" value="DEXDc"/>
    <property type="match status" value="1"/>
</dbReference>
<comment type="caution">
    <text evidence="11">The sequence shown here is derived from an EMBL/GenBank/DDBJ whole genome shotgun (WGS) entry which is preliminary data.</text>
</comment>
<dbReference type="PANTHER" id="PTHR47959:SF1">
    <property type="entry name" value="ATP-DEPENDENT RNA HELICASE DBPA"/>
    <property type="match status" value="1"/>
</dbReference>
<evidence type="ECO:0000256" key="6">
    <source>
        <dbReference type="PROSITE-ProRule" id="PRU00552"/>
    </source>
</evidence>
<reference evidence="11 12" key="1">
    <citation type="submission" date="2019-03" db="EMBL/GenBank/DDBJ databases">
        <authorList>
            <person name="Jensen L."/>
            <person name="Storgaard J."/>
            <person name="Sulaj E."/>
            <person name="Schramm A."/>
            <person name="Marshall I.P.G."/>
        </authorList>
    </citation>
    <scope>NUCLEOTIDE SEQUENCE [LARGE SCALE GENOMIC DNA]</scope>
    <source>
        <strain evidence="11 12">2017H2G3</strain>
    </source>
</reference>
<dbReference type="InterPro" id="IPR014001">
    <property type="entry name" value="Helicase_ATP-bd"/>
</dbReference>
<dbReference type="Gene3D" id="3.40.50.300">
    <property type="entry name" value="P-loop containing nucleotide triphosphate hydrolases"/>
    <property type="match status" value="2"/>
</dbReference>
<dbReference type="STRING" id="1742358.GCA_001439605_04415"/>
<feature type="domain" description="Helicase C-terminal" evidence="9">
    <location>
        <begin position="215"/>
        <end position="376"/>
    </location>
</feature>
<dbReference type="PANTHER" id="PTHR47959">
    <property type="entry name" value="ATP-DEPENDENT RNA HELICASE RHLE-RELATED"/>
    <property type="match status" value="1"/>
</dbReference>
<feature type="domain" description="DEAD-box RNA helicase Q" evidence="10">
    <location>
        <begin position="2"/>
        <end position="30"/>
    </location>
</feature>
<evidence type="ECO:0000256" key="5">
    <source>
        <dbReference type="ARBA" id="ARBA00038437"/>
    </source>
</evidence>
<dbReference type="Proteomes" id="UP000293846">
    <property type="component" value="Unassembled WGS sequence"/>
</dbReference>
<name>A0A4R1B0D1_9BACI</name>
<sequence length="452" mass="50573">MPDFLPLGISSSVSNALQKGSIVKPTPIQGKAIPAILNGKDLIAQSQTGTGKTLAFVLPILEKVNRDTEYIQALIVTPTRELAIQITDEIEKLIKHMDGINVLAVYGGKDVDKQLNKLKNNIQIVVGTPGRLLDHIRRETIQLDKASFLVLDEADQMLHIGFLVEVEEIIKQTPNSRQTLLFSATIPAEIKKLAKKHMNEPEYLQIEKTQGPAVNVKQVAIHTIDRAKQGTLIHLIETHRPFLAVIFCRTKRRVSKLYDVLKINGFTCDELHGDLSQAKRELVMKRFRDAEFQLLIATDIAARGLDIDGVTHVFNYDIPQDAESYVHRIGRTGRAGMKGLAITLYSSADRPTLDLIEKELDITIQKQTTGKIEKKRDNDKNKGARSTTNSHDSKTDKSHQSRKTHKPQKNNSNQKAERKTTRKQKASSSSISLNSPSKGNGRANRSKNRRTR</sequence>
<dbReference type="Pfam" id="PF00271">
    <property type="entry name" value="Helicase_C"/>
    <property type="match status" value="1"/>
</dbReference>
<evidence type="ECO:0000259" key="9">
    <source>
        <dbReference type="PROSITE" id="PS51194"/>
    </source>
</evidence>
<dbReference type="GO" id="GO:0003676">
    <property type="term" value="F:nucleic acid binding"/>
    <property type="evidence" value="ECO:0007669"/>
    <property type="project" value="InterPro"/>
</dbReference>
<accession>A0A4R1B0D1</accession>
<evidence type="ECO:0000259" key="10">
    <source>
        <dbReference type="PROSITE" id="PS51195"/>
    </source>
</evidence>
<evidence type="ECO:0000313" key="12">
    <source>
        <dbReference type="Proteomes" id="UP000293846"/>
    </source>
</evidence>
<keyword evidence="4" id="KW-0067">ATP-binding</keyword>
<comment type="similarity">
    <text evidence="5">Belongs to the DEAD box helicase family.</text>
</comment>
<dbReference type="InterPro" id="IPR014014">
    <property type="entry name" value="RNA_helicase_DEAD_Q_motif"/>
</dbReference>
<dbReference type="GO" id="GO:0005829">
    <property type="term" value="C:cytosol"/>
    <property type="evidence" value="ECO:0007669"/>
    <property type="project" value="TreeGrafter"/>
</dbReference>
<dbReference type="CDD" id="cd00268">
    <property type="entry name" value="DEADc"/>
    <property type="match status" value="1"/>
</dbReference>
<feature type="short sequence motif" description="Q motif" evidence="6">
    <location>
        <begin position="2"/>
        <end position="30"/>
    </location>
</feature>
<protein>
    <submittedName>
        <fullName evidence="11">DEAD/DEAH box helicase</fullName>
    </submittedName>
</protein>
<dbReference type="Pfam" id="PF00270">
    <property type="entry name" value="DEAD"/>
    <property type="match status" value="1"/>
</dbReference>
<organism evidence="11 12">
    <name type="scientific">Cytobacillus praedii</name>
    <dbReference type="NCBI Taxonomy" id="1742358"/>
    <lineage>
        <taxon>Bacteria</taxon>
        <taxon>Bacillati</taxon>
        <taxon>Bacillota</taxon>
        <taxon>Bacilli</taxon>
        <taxon>Bacillales</taxon>
        <taxon>Bacillaceae</taxon>
        <taxon>Cytobacillus</taxon>
    </lineage>
</organism>
<keyword evidence="1" id="KW-0547">Nucleotide-binding</keyword>
<dbReference type="GO" id="GO:0016787">
    <property type="term" value="F:hydrolase activity"/>
    <property type="evidence" value="ECO:0007669"/>
    <property type="project" value="UniProtKB-KW"/>
</dbReference>